<dbReference type="KEGG" id="ppr:PBPRA1317"/>
<dbReference type="HOGENOM" id="CLU_745786_0_0_6"/>
<evidence type="ECO:0000313" key="1">
    <source>
        <dbReference type="EMBL" id="CAG19728.1"/>
    </source>
</evidence>
<evidence type="ECO:0000313" key="2">
    <source>
        <dbReference type="Proteomes" id="UP000000593"/>
    </source>
</evidence>
<keyword evidence="2" id="KW-1185">Reference proteome</keyword>
<accession>Q6LSJ8</accession>
<protein>
    <recommendedName>
        <fullName evidence="3">ABC transporter domain-containing protein</fullName>
    </recommendedName>
</protein>
<dbReference type="Proteomes" id="UP000000593">
    <property type="component" value="Chromosome 1"/>
</dbReference>
<sequence length="339" mass="38820">MFSNAALFSDTLFQLKDNGNLKDLISSTESLLDNLEYKDIISKSLNRENLISLHADLVSKFKEKDTERRLKKFTNEVVSNIKSELSIKTSLSPIEEINLKEIALNRMKISKFNDLVSLIKTYKRIDQRELYGYTVVAERGSFKNASELLKVVRRQLSLVPAFKYYDNPISYISKLKGAGVEDTDIYRLFSKVTYRILNRYGSNVSGGERSEYRLLKKLHDAKDHDILLIDEPESSFDNTFLFESVNSIIKDLSKIMPVVVVTHNSTVGASIVPDHILYTTKTFIEGQLVYDVYFGRPTDKYLYTGCGKEIENYGVQINSLEAGKEPYEKRSSDYENIKS</sequence>
<name>Q6LSJ8_PHOPR</name>
<dbReference type="eggNOG" id="COG1117">
    <property type="taxonomic scope" value="Bacteria"/>
</dbReference>
<proteinExistence type="predicted"/>
<dbReference type="AlphaFoldDB" id="Q6LSJ8"/>
<dbReference type="EMBL" id="CR378667">
    <property type="protein sequence ID" value="CAG19728.1"/>
    <property type="molecule type" value="Genomic_DNA"/>
</dbReference>
<dbReference type="InterPro" id="IPR027417">
    <property type="entry name" value="P-loop_NTPase"/>
</dbReference>
<dbReference type="Gene3D" id="3.40.50.300">
    <property type="entry name" value="P-loop containing nucleotide triphosphate hydrolases"/>
    <property type="match status" value="1"/>
</dbReference>
<dbReference type="SUPFAM" id="SSF52540">
    <property type="entry name" value="P-loop containing nucleoside triphosphate hydrolases"/>
    <property type="match status" value="1"/>
</dbReference>
<evidence type="ECO:0008006" key="3">
    <source>
        <dbReference type="Google" id="ProtNLM"/>
    </source>
</evidence>
<organism evidence="1 2">
    <name type="scientific">Photobacterium profundum (strain SS9)</name>
    <dbReference type="NCBI Taxonomy" id="298386"/>
    <lineage>
        <taxon>Bacteria</taxon>
        <taxon>Pseudomonadati</taxon>
        <taxon>Pseudomonadota</taxon>
        <taxon>Gammaproteobacteria</taxon>
        <taxon>Vibrionales</taxon>
        <taxon>Vibrionaceae</taxon>
        <taxon>Photobacterium</taxon>
    </lineage>
</organism>
<dbReference type="STRING" id="298386.PBPRA1317"/>
<gene>
    <name evidence="1" type="primary">PG0456</name>
    <name evidence="1" type="ordered locus">PBPRA1317</name>
</gene>
<dbReference type="RefSeq" id="WP_011218057.1">
    <property type="nucleotide sequence ID" value="NC_006370.1"/>
</dbReference>
<reference evidence="2" key="1">
    <citation type="journal article" date="2005" name="Science">
        <title>Life at depth: Photobacterium profundum genome sequence and expression analysis.</title>
        <authorList>
            <person name="Vezzi A."/>
            <person name="Campanaro S."/>
            <person name="D'Angelo M."/>
            <person name="Simonato F."/>
            <person name="Vitulo N."/>
            <person name="Lauro F.M."/>
            <person name="Cestaro A."/>
            <person name="Malacrida G."/>
            <person name="Simionati B."/>
            <person name="Cannata N."/>
            <person name="Romualdi C."/>
            <person name="Bartlett D.H."/>
            <person name="Valle G."/>
        </authorList>
    </citation>
    <scope>NUCLEOTIDE SEQUENCE [LARGE SCALE GENOMIC DNA]</scope>
    <source>
        <strain evidence="2">ATCC BAA-1253 / SS9</strain>
    </source>
</reference>